<proteinExistence type="predicted"/>
<sequence>MNNPINSQSFKPISIGGRDLSVSKTAVERGSDREHIGSVVSRIFDSIVDWFSGTNHAEAKRCLFDLYSPDTSVAQKYQAFSKLELLTGESYKGNFAVEEGYLDGTLMCSLNIDLGNGLVERFQVDKNELCFKDLNPTIEVEHLQRIFEEVASATISPQQTHQFGADLARTGVTIVANGDEVGVFRSGAELSAELEKQGYDSDQIELISKFCVQTTEGIVCSEGVSDYKVGVTQGQGTAATQVYTVERSSDGLQIRLSASFNAGAVRSVEDLSDMAQTAKEADQIASQTHRKDMKTFIKGSTETTLFFPVGETRPSVTVAMTMSEYVGPGAAMPAPTQGGLPPAFGIDPRMFG</sequence>
<keyword evidence="2" id="KW-1185">Reference proteome</keyword>
<gene>
    <name evidence="1" type="ORF">ABIE13_001145</name>
</gene>
<name>A0ABV2Q5U5_9BURK</name>
<comment type="caution">
    <text evidence="1">The sequence shown here is derived from an EMBL/GenBank/DDBJ whole genome shotgun (WGS) entry which is preliminary data.</text>
</comment>
<dbReference type="Proteomes" id="UP001549320">
    <property type="component" value="Unassembled WGS sequence"/>
</dbReference>
<protein>
    <submittedName>
        <fullName evidence="1">Uncharacterized protein</fullName>
    </submittedName>
</protein>
<accession>A0ABV2Q5U5</accession>
<dbReference type="Gene3D" id="3.30.2440.10">
    <property type="entry name" value="Secreted effector protein SifA"/>
    <property type="match status" value="1"/>
</dbReference>
<evidence type="ECO:0000313" key="1">
    <source>
        <dbReference type="EMBL" id="MET4576045.1"/>
    </source>
</evidence>
<dbReference type="RefSeq" id="WP_354441886.1">
    <property type="nucleotide sequence ID" value="NZ_JBEPSH010000002.1"/>
</dbReference>
<organism evidence="1 2">
    <name type="scientific">Ottowia thiooxydans</name>
    <dbReference type="NCBI Taxonomy" id="219182"/>
    <lineage>
        <taxon>Bacteria</taxon>
        <taxon>Pseudomonadati</taxon>
        <taxon>Pseudomonadota</taxon>
        <taxon>Betaproteobacteria</taxon>
        <taxon>Burkholderiales</taxon>
        <taxon>Comamonadaceae</taxon>
        <taxon>Ottowia</taxon>
    </lineage>
</organism>
<dbReference type="EMBL" id="JBEPSH010000002">
    <property type="protein sequence ID" value="MET4576045.1"/>
    <property type="molecule type" value="Genomic_DNA"/>
</dbReference>
<evidence type="ECO:0000313" key="2">
    <source>
        <dbReference type="Proteomes" id="UP001549320"/>
    </source>
</evidence>
<reference evidence="1 2" key="1">
    <citation type="submission" date="2024-06" db="EMBL/GenBank/DDBJ databases">
        <title>Sorghum-associated microbial communities from plants grown in Nebraska, USA.</title>
        <authorList>
            <person name="Schachtman D."/>
        </authorList>
    </citation>
    <scope>NUCLEOTIDE SEQUENCE [LARGE SCALE GENOMIC DNA]</scope>
    <source>
        <strain evidence="1 2">2709</strain>
    </source>
</reference>